<gene>
    <name evidence="1" type="ORF">B0H16DRAFT_1735282</name>
</gene>
<reference evidence="1" key="1">
    <citation type="submission" date="2023-03" db="EMBL/GenBank/DDBJ databases">
        <title>Massive genome expansion in bonnet fungi (Mycena s.s.) driven by repeated elements and novel gene families across ecological guilds.</title>
        <authorList>
            <consortium name="Lawrence Berkeley National Laboratory"/>
            <person name="Harder C.B."/>
            <person name="Miyauchi S."/>
            <person name="Viragh M."/>
            <person name="Kuo A."/>
            <person name="Thoen E."/>
            <person name="Andreopoulos B."/>
            <person name="Lu D."/>
            <person name="Skrede I."/>
            <person name="Drula E."/>
            <person name="Henrissat B."/>
            <person name="Morin E."/>
            <person name="Kohler A."/>
            <person name="Barry K."/>
            <person name="LaButti K."/>
            <person name="Morin E."/>
            <person name="Salamov A."/>
            <person name="Lipzen A."/>
            <person name="Mereny Z."/>
            <person name="Hegedus B."/>
            <person name="Baldrian P."/>
            <person name="Stursova M."/>
            <person name="Weitz H."/>
            <person name="Taylor A."/>
            <person name="Grigoriev I.V."/>
            <person name="Nagy L.G."/>
            <person name="Martin F."/>
            <person name="Kauserud H."/>
        </authorList>
    </citation>
    <scope>NUCLEOTIDE SEQUENCE</scope>
    <source>
        <strain evidence="1">CBHHK182m</strain>
    </source>
</reference>
<dbReference type="EMBL" id="JARKIB010000181">
    <property type="protein sequence ID" value="KAJ7727240.1"/>
    <property type="molecule type" value="Genomic_DNA"/>
</dbReference>
<comment type="caution">
    <text evidence="1">The sequence shown here is derived from an EMBL/GenBank/DDBJ whole genome shotgun (WGS) entry which is preliminary data.</text>
</comment>
<dbReference type="AlphaFoldDB" id="A0AAD7HTI4"/>
<accession>A0AAD7HTI4</accession>
<name>A0AAD7HTI4_9AGAR</name>
<evidence type="ECO:0000313" key="2">
    <source>
        <dbReference type="Proteomes" id="UP001215598"/>
    </source>
</evidence>
<evidence type="ECO:0000313" key="1">
    <source>
        <dbReference type="EMBL" id="KAJ7727240.1"/>
    </source>
</evidence>
<proteinExistence type="predicted"/>
<dbReference type="Gene3D" id="3.80.10.10">
    <property type="entry name" value="Ribonuclease Inhibitor"/>
    <property type="match status" value="1"/>
</dbReference>
<dbReference type="InterPro" id="IPR032675">
    <property type="entry name" value="LRR_dom_sf"/>
</dbReference>
<keyword evidence="2" id="KW-1185">Reference proteome</keyword>
<evidence type="ECO:0008006" key="3">
    <source>
        <dbReference type="Google" id="ProtNLM"/>
    </source>
</evidence>
<sequence>MDEQLHEQPALSVTELEAGIAQISSDIALQQEVLKNLECHKIAAQRQLNAIRDPIARLPLEISSEIFLGCLTSQRKPGAHIAPLLLLNICNAWTDIALSTPALWDTIRLHFPGADCLRSWLPRAGKRTLTIELNRGLDHSVAAVLSHYATQIKHLALREEADDELDTLAAAVESFPHLDTLIIDCFSNAYGNFAAFSSSTVREVLRLAPNLVELSFDSVEILSSDNSTGDRVVLSRLTSLKLARLKCPQGILRYLTTPALKTLILPCGGLTNAAFSHLSSPPLQELVLGYDEGEGDDFNLGEGLMQVPSLTHLELRAHRRSEVNTLFVGLQNLPSDSVTNLRTLIIRIQSDHLTIEPSWYHSVLRFLSPHSTTIAHFKLLNYSREPWAVVDGNVGEEFRCLVDGGVQVWIGNDIHNFLPEWLQPPSGMSFICPGFPKLIYLLDQ</sequence>
<organism evidence="1 2">
    <name type="scientific">Mycena metata</name>
    <dbReference type="NCBI Taxonomy" id="1033252"/>
    <lineage>
        <taxon>Eukaryota</taxon>
        <taxon>Fungi</taxon>
        <taxon>Dikarya</taxon>
        <taxon>Basidiomycota</taxon>
        <taxon>Agaricomycotina</taxon>
        <taxon>Agaricomycetes</taxon>
        <taxon>Agaricomycetidae</taxon>
        <taxon>Agaricales</taxon>
        <taxon>Marasmiineae</taxon>
        <taxon>Mycenaceae</taxon>
        <taxon>Mycena</taxon>
    </lineage>
</organism>
<protein>
    <recommendedName>
        <fullName evidence="3">F-box domain-containing protein</fullName>
    </recommendedName>
</protein>
<dbReference type="SUPFAM" id="SSF52047">
    <property type="entry name" value="RNI-like"/>
    <property type="match status" value="1"/>
</dbReference>
<dbReference type="Proteomes" id="UP001215598">
    <property type="component" value="Unassembled WGS sequence"/>
</dbReference>